<dbReference type="GO" id="GO:0034993">
    <property type="term" value="C:meiotic nuclear membrane microtubule tethering complex"/>
    <property type="evidence" value="ECO:0007669"/>
    <property type="project" value="TreeGrafter"/>
</dbReference>
<gene>
    <name evidence="6" type="ORF">QTP70_035264</name>
</gene>
<evidence type="ECO:0000259" key="5">
    <source>
        <dbReference type="PROSITE" id="PS51469"/>
    </source>
</evidence>
<dbReference type="InterPro" id="IPR012919">
    <property type="entry name" value="SUN_dom"/>
</dbReference>
<proteinExistence type="predicted"/>
<evidence type="ECO:0000256" key="4">
    <source>
        <dbReference type="ARBA" id="ARBA00023136"/>
    </source>
</evidence>
<organism evidence="6 7">
    <name type="scientific">Hemibagrus guttatus</name>
    <dbReference type="NCBI Taxonomy" id="175788"/>
    <lineage>
        <taxon>Eukaryota</taxon>
        <taxon>Metazoa</taxon>
        <taxon>Chordata</taxon>
        <taxon>Craniata</taxon>
        <taxon>Vertebrata</taxon>
        <taxon>Euteleostomi</taxon>
        <taxon>Actinopterygii</taxon>
        <taxon>Neopterygii</taxon>
        <taxon>Teleostei</taxon>
        <taxon>Ostariophysi</taxon>
        <taxon>Siluriformes</taxon>
        <taxon>Bagridae</taxon>
        <taxon>Hemibagrus</taxon>
    </lineage>
</organism>
<keyword evidence="7" id="KW-1185">Reference proteome</keyword>
<evidence type="ECO:0000256" key="1">
    <source>
        <dbReference type="ARBA" id="ARBA00004540"/>
    </source>
</evidence>
<dbReference type="Gene3D" id="2.60.120.260">
    <property type="entry name" value="Galactose-binding domain-like"/>
    <property type="match status" value="2"/>
</dbReference>
<comment type="caution">
    <text evidence="6">The sequence shown here is derived from an EMBL/GenBank/DDBJ whole genome shotgun (WGS) entry which is preliminary data.</text>
</comment>
<dbReference type="PANTHER" id="PTHR12911:SF22">
    <property type="entry name" value="SUN DOMAIN-CONTAINING PROTEIN 2"/>
    <property type="match status" value="1"/>
</dbReference>
<keyword evidence="4" id="KW-0472">Membrane</keyword>
<dbReference type="GO" id="GO:0043495">
    <property type="term" value="F:protein-membrane adaptor activity"/>
    <property type="evidence" value="ECO:0007669"/>
    <property type="project" value="TreeGrafter"/>
</dbReference>
<evidence type="ECO:0000313" key="7">
    <source>
        <dbReference type="Proteomes" id="UP001274896"/>
    </source>
</evidence>
<evidence type="ECO:0000256" key="2">
    <source>
        <dbReference type="ARBA" id="ARBA00022692"/>
    </source>
</evidence>
<dbReference type="AlphaFoldDB" id="A0AAE0UIZ9"/>
<reference evidence="6" key="1">
    <citation type="submission" date="2023-06" db="EMBL/GenBank/DDBJ databases">
        <title>Male Hemibagrus guttatus genome.</title>
        <authorList>
            <person name="Bian C."/>
        </authorList>
    </citation>
    <scope>NUCLEOTIDE SEQUENCE</scope>
    <source>
        <strain evidence="6">Male_cb2023</strain>
        <tissue evidence="6">Muscle</tissue>
    </source>
</reference>
<dbReference type="Pfam" id="PF07738">
    <property type="entry name" value="Sad1_UNC"/>
    <property type="match status" value="1"/>
</dbReference>
<name>A0AAE0UIZ9_9TELE</name>
<dbReference type="EMBL" id="JAUCMX010000029">
    <property type="protein sequence ID" value="KAK3507751.1"/>
    <property type="molecule type" value="Genomic_DNA"/>
</dbReference>
<sequence>QPDVYPGKCWGFRGSEGHLVISLLNPIRITHVTLQHLPRVLSPGQHIMSAPKDFIVYGLESMTTERKYLGIFTYDPNREPIQTFKLLPDVYPGKCWGFRGSEGHLVISLLNPIRITHVTLQHLSRVLSPGQYIMSAPKDFIVYEFFFEAHQG</sequence>
<feature type="domain" description="SUN" evidence="5">
    <location>
        <begin position="1"/>
        <end position="147"/>
    </location>
</feature>
<accession>A0AAE0UIZ9</accession>
<dbReference type="GO" id="GO:0005637">
    <property type="term" value="C:nuclear inner membrane"/>
    <property type="evidence" value="ECO:0007669"/>
    <property type="project" value="UniProtKB-SubCell"/>
</dbReference>
<protein>
    <recommendedName>
        <fullName evidence="5">SUN domain-containing protein</fullName>
    </recommendedName>
</protein>
<feature type="non-terminal residue" evidence="6">
    <location>
        <position position="1"/>
    </location>
</feature>
<evidence type="ECO:0000313" key="6">
    <source>
        <dbReference type="EMBL" id="KAK3507751.1"/>
    </source>
</evidence>
<comment type="subcellular location">
    <subcellularLocation>
        <location evidence="1">Nucleus inner membrane</location>
    </subcellularLocation>
</comment>
<dbReference type="Proteomes" id="UP001274896">
    <property type="component" value="Unassembled WGS sequence"/>
</dbReference>
<dbReference type="InterPro" id="IPR045119">
    <property type="entry name" value="SUN1-5"/>
</dbReference>
<dbReference type="PANTHER" id="PTHR12911">
    <property type="entry name" value="SAD1/UNC-84-LIKE PROTEIN-RELATED"/>
    <property type="match status" value="1"/>
</dbReference>
<evidence type="ECO:0000256" key="3">
    <source>
        <dbReference type="ARBA" id="ARBA00022989"/>
    </source>
</evidence>
<keyword evidence="2" id="KW-0812">Transmembrane</keyword>
<dbReference type="PROSITE" id="PS51469">
    <property type="entry name" value="SUN"/>
    <property type="match status" value="1"/>
</dbReference>
<keyword evidence="3" id="KW-1133">Transmembrane helix</keyword>